<dbReference type="GO" id="GO:0043153">
    <property type="term" value="P:entrainment of circadian clock by photoperiod"/>
    <property type="evidence" value="ECO:0007669"/>
    <property type="project" value="TreeGrafter"/>
</dbReference>
<feature type="binding site" evidence="3">
    <location>
        <position position="25"/>
    </location>
    <ligand>
        <name>FAD</name>
        <dbReference type="ChEBI" id="CHEBI:57692"/>
    </ligand>
</feature>
<feature type="binding site" evidence="3">
    <location>
        <position position="73"/>
    </location>
    <ligand>
        <name>FAD</name>
        <dbReference type="ChEBI" id="CHEBI:57692"/>
    </ligand>
</feature>
<dbReference type="EMBL" id="VLLK01000001">
    <property type="protein sequence ID" value="TWJ09017.1"/>
    <property type="molecule type" value="Genomic_DNA"/>
</dbReference>
<keyword evidence="5" id="KW-0456">Lyase</keyword>
<dbReference type="STRING" id="476157.GCA_001663155_00105"/>
<protein>
    <submittedName>
        <fullName evidence="5">Deoxyribodipyrimidine photo-lyase family protein (Cryptochrome)</fullName>
    </submittedName>
</protein>
<evidence type="ECO:0000256" key="3">
    <source>
        <dbReference type="PIRSR" id="PIRSR602081-1"/>
    </source>
</evidence>
<sequence>MEWPADRNAALARLAQFAPQMGRRYSNRRNHDEGLTRNNVSQLSPCLHAGVVSEAEVLESALGHHGPEAADKFIAEVFWRIYFKGYLEQRLSIWKAYCKQRDLSFAELETNKGLRAAYDKAVTGSTGIAAFDHWARELATTGYLHNHARMWFASIWIFTLKLDWALGADFFLQHLLDGDAASNTLSWRWVGGLHTKGKIYLARPDNIERYTQDHPDGPLQTERLATEASPLEELEDHPRQLLNLPAPAESLERPFALLLHDHGASHVPLHLPEAPSVVISAARPEARTPVACGGLTATFARDVARKGGKDAAKAFGCNHKEWNEGNSLSGILKETGLQHVVTPYLTAGWTRDALWPELMQLDEQGHLTQLVSELDRVTWPHAKAGFFGVKKIMHKAMREAGVAPRQMELFDA</sequence>
<dbReference type="RefSeq" id="WP_067596464.1">
    <property type="nucleotide sequence ID" value="NZ_CP015963.1"/>
</dbReference>
<feature type="binding site" evidence="3">
    <location>
        <begin position="76"/>
        <end position="83"/>
    </location>
    <ligand>
        <name>FAD</name>
        <dbReference type="ChEBI" id="CHEBI:57692"/>
    </ligand>
</feature>
<dbReference type="Gene3D" id="1.10.579.10">
    <property type="entry name" value="DNA Cyclobutane Dipyrimidine Photolyase, subunit A, domain 3"/>
    <property type="match status" value="1"/>
</dbReference>
<dbReference type="Proteomes" id="UP000320547">
    <property type="component" value="Unassembled WGS sequence"/>
</dbReference>
<name>A0A562UTW8_9SPHN</name>
<dbReference type="Gene3D" id="1.25.40.80">
    <property type="match status" value="1"/>
</dbReference>
<dbReference type="InterPro" id="IPR005101">
    <property type="entry name" value="Cryptochr/Photolyase_FAD-bd"/>
</dbReference>
<comment type="cofactor">
    <cofactor evidence="3">
        <name>FAD</name>
        <dbReference type="ChEBI" id="CHEBI:57692"/>
    </cofactor>
    <text evidence="3">Binds 1 FAD per subunit.</text>
</comment>
<keyword evidence="2 3" id="KW-0274">FAD</keyword>
<dbReference type="GO" id="GO:0003677">
    <property type="term" value="F:DNA binding"/>
    <property type="evidence" value="ECO:0007669"/>
    <property type="project" value="TreeGrafter"/>
</dbReference>
<proteinExistence type="predicted"/>
<feature type="binding site" evidence="3">
    <location>
        <begin position="177"/>
        <end position="179"/>
    </location>
    <ligand>
        <name>FAD</name>
        <dbReference type="ChEBI" id="CHEBI:57692"/>
    </ligand>
</feature>
<evidence type="ECO:0000259" key="4">
    <source>
        <dbReference type="Pfam" id="PF03441"/>
    </source>
</evidence>
<evidence type="ECO:0000256" key="1">
    <source>
        <dbReference type="ARBA" id="ARBA00022630"/>
    </source>
</evidence>
<dbReference type="InterPro" id="IPR002081">
    <property type="entry name" value="Cryptochrome/DNA_photolyase_1"/>
</dbReference>
<dbReference type="Pfam" id="PF03441">
    <property type="entry name" value="FAD_binding_7"/>
    <property type="match status" value="1"/>
</dbReference>
<dbReference type="AlphaFoldDB" id="A0A562UTW8"/>
<comment type="caution">
    <text evidence="5">The sequence shown here is derived from an EMBL/GenBank/DDBJ whole genome shotgun (WGS) entry which is preliminary data.</text>
</comment>
<dbReference type="GO" id="GO:0005737">
    <property type="term" value="C:cytoplasm"/>
    <property type="evidence" value="ECO:0007669"/>
    <property type="project" value="TreeGrafter"/>
</dbReference>
<gene>
    <name evidence="5" type="ORF">JN10_0639</name>
</gene>
<dbReference type="InterPro" id="IPR036134">
    <property type="entry name" value="Crypto/Photolyase_FAD-like_sf"/>
</dbReference>
<accession>A0A562UTW8</accession>
<dbReference type="GO" id="GO:0071949">
    <property type="term" value="F:FAD binding"/>
    <property type="evidence" value="ECO:0007669"/>
    <property type="project" value="TreeGrafter"/>
</dbReference>
<dbReference type="GO" id="GO:0032922">
    <property type="term" value="P:circadian regulation of gene expression"/>
    <property type="evidence" value="ECO:0007669"/>
    <property type="project" value="TreeGrafter"/>
</dbReference>
<dbReference type="GO" id="GO:0003904">
    <property type="term" value="F:deoxyribodipyrimidine photo-lyase activity"/>
    <property type="evidence" value="ECO:0007669"/>
    <property type="project" value="TreeGrafter"/>
</dbReference>
<dbReference type="PANTHER" id="PTHR11455">
    <property type="entry name" value="CRYPTOCHROME"/>
    <property type="match status" value="1"/>
</dbReference>
<organism evidence="5 6">
    <name type="scientific">Altererythrobacter ishigakiensis</name>
    <dbReference type="NCBI Taxonomy" id="476157"/>
    <lineage>
        <taxon>Bacteria</taxon>
        <taxon>Pseudomonadati</taxon>
        <taxon>Pseudomonadota</taxon>
        <taxon>Alphaproteobacteria</taxon>
        <taxon>Sphingomonadales</taxon>
        <taxon>Erythrobacteraceae</taxon>
        <taxon>Altererythrobacter</taxon>
    </lineage>
</organism>
<dbReference type="SUPFAM" id="SSF48173">
    <property type="entry name" value="Cryptochrome/photolyase FAD-binding domain"/>
    <property type="match status" value="1"/>
</dbReference>
<keyword evidence="1 3" id="KW-0285">Flavoprotein</keyword>
<evidence type="ECO:0000313" key="6">
    <source>
        <dbReference type="Proteomes" id="UP000320547"/>
    </source>
</evidence>
<evidence type="ECO:0000256" key="2">
    <source>
        <dbReference type="ARBA" id="ARBA00022827"/>
    </source>
</evidence>
<reference evidence="5 6" key="1">
    <citation type="submission" date="2019-07" db="EMBL/GenBank/DDBJ databases">
        <title>Genomic Encyclopedia of Archaeal and Bacterial Type Strains, Phase II (KMG-II): from individual species to whole genera.</title>
        <authorList>
            <person name="Goeker M."/>
        </authorList>
    </citation>
    <scope>NUCLEOTIDE SEQUENCE [LARGE SCALE GENOMIC DNA]</scope>
    <source>
        <strain evidence="5 6">ATCC BAA-2084</strain>
    </source>
</reference>
<keyword evidence="6" id="KW-1185">Reference proteome</keyword>
<dbReference type="PANTHER" id="PTHR11455:SF18">
    <property type="entry name" value="SI:CH1073-390K14.1"/>
    <property type="match status" value="1"/>
</dbReference>
<feature type="domain" description="Cryptochrome/DNA photolyase FAD-binding" evidence="4">
    <location>
        <begin position="73"/>
        <end position="200"/>
    </location>
</feature>
<dbReference type="OrthoDB" id="9772484at2"/>
<evidence type="ECO:0000313" key="5">
    <source>
        <dbReference type="EMBL" id="TWJ09017.1"/>
    </source>
</evidence>